<dbReference type="EMBL" id="BNHC01000004">
    <property type="protein sequence ID" value="GHM72436.1"/>
    <property type="molecule type" value="Genomic_DNA"/>
</dbReference>
<name>A0AAV4L2T8_BIFLL</name>
<evidence type="ECO:0000256" key="1">
    <source>
        <dbReference type="SAM" id="MobiDB-lite"/>
    </source>
</evidence>
<feature type="region of interest" description="Disordered" evidence="1">
    <location>
        <begin position="51"/>
        <end position="79"/>
    </location>
</feature>
<accession>A0AAV4L2T8</accession>
<evidence type="ECO:0000313" key="2">
    <source>
        <dbReference type="EMBL" id="GHM72436.1"/>
    </source>
</evidence>
<dbReference type="AlphaFoldDB" id="A0AAV4L2T8"/>
<protein>
    <submittedName>
        <fullName evidence="2">Uncharacterized protein</fullName>
    </submittedName>
</protein>
<organism evidence="2 3">
    <name type="scientific">Bifidobacterium longum subsp. longum</name>
    <dbReference type="NCBI Taxonomy" id="1679"/>
    <lineage>
        <taxon>Bacteria</taxon>
        <taxon>Bacillati</taxon>
        <taxon>Actinomycetota</taxon>
        <taxon>Actinomycetes</taxon>
        <taxon>Bifidobacteriales</taxon>
        <taxon>Bifidobacteriaceae</taxon>
        <taxon>Bifidobacterium</taxon>
    </lineage>
</organism>
<feature type="compositionally biased region" description="Acidic residues" evidence="1">
    <location>
        <begin position="70"/>
        <end position="79"/>
    </location>
</feature>
<gene>
    <name evidence="2" type="ORF">MCC00316_07260</name>
</gene>
<dbReference type="Proteomes" id="UP000663812">
    <property type="component" value="Unassembled WGS sequence"/>
</dbReference>
<evidence type="ECO:0000313" key="3">
    <source>
        <dbReference type="Proteomes" id="UP000663812"/>
    </source>
</evidence>
<proteinExistence type="predicted"/>
<comment type="caution">
    <text evidence="2">The sequence shown here is derived from an EMBL/GenBank/DDBJ whole genome shotgun (WGS) entry which is preliminary data.</text>
</comment>
<reference evidence="2" key="1">
    <citation type="journal article" date="2021" name="Appl. Environ. Microbiol.">
        <title>Novel 3-O-alpha-d-Galactosyl-alpha-l-Arabinofuranosidase for the Assimilation of Gum Arabic Arabinogalactan Protein in Bifidobacterium longum subsp. longum.</title>
        <authorList>
            <person name="Sasaki Y."/>
            <person name="Horigome A."/>
            <person name="Odamaki T."/>
            <person name="Xiao J.Z."/>
            <person name="Ishiwata A."/>
            <person name="Ito Y."/>
            <person name="Kitahara K."/>
            <person name="Fujita K."/>
        </authorList>
    </citation>
    <scope>NUCLEOTIDE SEQUENCE</scope>
    <source>
        <strain evidence="2">MCC00316</strain>
    </source>
</reference>
<sequence length="79" mass="8474">MVLCAVGAIGAIGLERVRKIGDLFGQIADVLLQLVDLVHALLHQISRIVGDGNRTIDPHVGAQQKTGQGNDDEYRDTTP</sequence>